<dbReference type="AlphaFoldDB" id="A0A1W1W7K5"/>
<evidence type="ECO:0000256" key="13">
    <source>
        <dbReference type="PIRNR" id="PIRNR001365"/>
    </source>
</evidence>
<keyword evidence="10 12" id="KW-0704">Schiff base</keyword>
<keyword evidence="9 12" id="KW-0456">Lyase</keyword>
<keyword evidence="8 12" id="KW-0457">Lysine biosynthesis</keyword>
<dbReference type="PROSITE" id="PS00666">
    <property type="entry name" value="DHDPS_2"/>
    <property type="match status" value="1"/>
</dbReference>
<comment type="catalytic activity">
    <reaction evidence="11 12">
        <text>L-aspartate 4-semialdehyde + pyruvate = (2S,4S)-4-hydroxy-2,3,4,5-tetrahydrodipicolinate + H2O + H(+)</text>
        <dbReference type="Rhea" id="RHEA:34171"/>
        <dbReference type="ChEBI" id="CHEBI:15361"/>
        <dbReference type="ChEBI" id="CHEBI:15377"/>
        <dbReference type="ChEBI" id="CHEBI:15378"/>
        <dbReference type="ChEBI" id="CHEBI:67139"/>
        <dbReference type="ChEBI" id="CHEBI:537519"/>
        <dbReference type="EC" id="4.3.3.7"/>
    </reaction>
</comment>
<dbReference type="EC" id="4.3.3.7" evidence="4 12"/>
<feature type="binding site" evidence="12 15">
    <location>
        <position position="205"/>
    </location>
    <ligand>
        <name>pyruvate</name>
        <dbReference type="ChEBI" id="CHEBI:15361"/>
    </ligand>
</feature>
<evidence type="ECO:0000256" key="4">
    <source>
        <dbReference type="ARBA" id="ARBA00012086"/>
    </source>
</evidence>
<proteinExistence type="inferred from homology"/>
<organism evidence="16 17">
    <name type="scientific">Sulfobacillus thermosulfidooxidans (strain DSM 9293 / VKM B-1269 / AT-1)</name>
    <dbReference type="NCBI Taxonomy" id="929705"/>
    <lineage>
        <taxon>Bacteria</taxon>
        <taxon>Bacillati</taxon>
        <taxon>Bacillota</taxon>
        <taxon>Clostridia</taxon>
        <taxon>Eubacteriales</taxon>
        <taxon>Clostridiales Family XVII. Incertae Sedis</taxon>
        <taxon>Sulfobacillus</taxon>
    </lineage>
</organism>
<dbReference type="InterPro" id="IPR002220">
    <property type="entry name" value="DapA-like"/>
</dbReference>
<dbReference type="STRING" id="28034.BFX07_10395"/>
<dbReference type="GO" id="GO:0019877">
    <property type="term" value="P:diaminopimelate biosynthetic process"/>
    <property type="evidence" value="ECO:0007669"/>
    <property type="project" value="UniProtKB-UniRule"/>
</dbReference>
<feature type="active site" description="Proton donor/acceptor" evidence="12 14">
    <location>
        <position position="134"/>
    </location>
</feature>
<dbReference type="InterPro" id="IPR020624">
    <property type="entry name" value="Schiff_base-form_aldolases_CS"/>
</dbReference>
<dbReference type="PANTHER" id="PTHR12128:SF66">
    <property type="entry name" value="4-HYDROXY-2-OXOGLUTARATE ALDOLASE, MITOCHONDRIAL"/>
    <property type="match status" value="1"/>
</dbReference>
<evidence type="ECO:0000256" key="7">
    <source>
        <dbReference type="ARBA" id="ARBA00022915"/>
    </source>
</evidence>
<dbReference type="NCBIfam" id="TIGR00674">
    <property type="entry name" value="dapA"/>
    <property type="match status" value="1"/>
</dbReference>
<name>A0A1W1W7K5_SULTA</name>
<dbReference type="SMART" id="SM01130">
    <property type="entry name" value="DHDPS"/>
    <property type="match status" value="1"/>
</dbReference>
<dbReference type="GO" id="GO:0009089">
    <property type="term" value="P:lysine biosynthetic process via diaminopimelate"/>
    <property type="evidence" value="ECO:0007669"/>
    <property type="project" value="UniProtKB-UniRule"/>
</dbReference>
<evidence type="ECO:0000313" key="17">
    <source>
        <dbReference type="Proteomes" id="UP000192660"/>
    </source>
</evidence>
<keyword evidence="6 12" id="KW-0028">Amino-acid biosynthesis</keyword>
<dbReference type="InterPro" id="IPR005263">
    <property type="entry name" value="DapA"/>
</dbReference>
<feature type="site" description="Part of a proton relay during catalysis" evidence="12">
    <location>
        <position position="108"/>
    </location>
</feature>
<dbReference type="RefSeq" id="WP_020376372.1">
    <property type="nucleotide sequence ID" value="NZ_FWWY01000001.1"/>
</dbReference>
<dbReference type="OrthoDB" id="9782828at2"/>
<dbReference type="PROSITE" id="PS00665">
    <property type="entry name" value="DHDPS_1"/>
    <property type="match status" value="1"/>
</dbReference>
<comment type="function">
    <text evidence="1 12">Catalyzes the condensation of (S)-aspartate-beta-semialdehyde [(S)-ASA] and pyruvate to 4-hydroxy-tetrahydrodipicolinate (HTPA).</text>
</comment>
<keyword evidence="7 12" id="KW-0220">Diaminopimelate biosynthesis</keyword>
<protein>
    <recommendedName>
        <fullName evidence="4 12">4-hydroxy-tetrahydrodipicolinate synthase</fullName>
        <shortName evidence="12">HTPA synthase</shortName>
        <ecNumber evidence="4 12">4.3.3.7</ecNumber>
    </recommendedName>
</protein>
<dbReference type="HAMAP" id="MF_00418">
    <property type="entry name" value="DapA"/>
    <property type="match status" value="1"/>
</dbReference>
<keyword evidence="5 12" id="KW-0963">Cytoplasm</keyword>
<dbReference type="Proteomes" id="UP000192660">
    <property type="component" value="Unassembled WGS sequence"/>
</dbReference>
<feature type="binding site" evidence="12 15">
    <location>
        <position position="46"/>
    </location>
    <ligand>
        <name>pyruvate</name>
        <dbReference type="ChEBI" id="CHEBI:15361"/>
    </ligand>
</feature>
<dbReference type="Pfam" id="PF00701">
    <property type="entry name" value="DHDPS"/>
    <property type="match status" value="1"/>
</dbReference>
<gene>
    <name evidence="12" type="primary">dapA</name>
    <name evidence="16" type="ORF">SAMN00768000_0498</name>
</gene>
<comment type="caution">
    <text evidence="12">Was originally thought to be a dihydrodipicolinate synthase (DHDPS), catalyzing the condensation of (S)-aspartate-beta-semialdehyde [(S)-ASA] and pyruvate to dihydrodipicolinate (DHDP). However, it was shown in E.coli that the product of the enzymatic reaction is not dihydrodipicolinate but in fact (4S)-4-hydroxy-2,3,4,5-tetrahydro-(2S)-dipicolinic acid (HTPA), and that the consecutive dehydration reaction leading to DHDP is not spontaneous but catalyzed by DapB.</text>
</comment>
<accession>A0A1W1W7K5</accession>
<evidence type="ECO:0000256" key="6">
    <source>
        <dbReference type="ARBA" id="ARBA00022605"/>
    </source>
</evidence>
<dbReference type="InterPro" id="IPR013785">
    <property type="entry name" value="Aldolase_TIM"/>
</dbReference>
<evidence type="ECO:0000256" key="9">
    <source>
        <dbReference type="ARBA" id="ARBA00023239"/>
    </source>
</evidence>
<reference evidence="17" key="1">
    <citation type="submission" date="2017-04" db="EMBL/GenBank/DDBJ databases">
        <authorList>
            <person name="Varghese N."/>
            <person name="Submissions S."/>
        </authorList>
    </citation>
    <scope>NUCLEOTIDE SEQUENCE [LARGE SCALE GENOMIC DNA]</scope>
    <source>
        <strain evidence="17">DSM 9293</strain>
    </source>
</reference>
<evidence type="ECO:0000256" key="5">
    <source>
        <dbReference type="ARBA" id="ARBA00022490"/>
    </source>
</evidence>
<evidence type="ECO:0000256" key="10">
    <source>
        <dbReference type="ARBA" id="ARBA00023270"/>
    </source>
</evidence>
<dbReference type="InterPro" id="IPR020625">
    <property type="entry name" value="Schiff_base-form_aldolases_AS"/>
</dbReference>
<evidence type="ECO:0000256" key="3">
    <source>
        <dbReference type="ARBA" id="ARBA00007592"/>
    </source>
</evidence>
<dbReference type="CDD" id="cd00950">
    <property type="entry name" value="DHDPS"/>
    <property type="match status" value="1"/>
</dbReference>
<keyword evidence="17" id="KW-1185">Reference proteome</keyword>
<evidence type="ECO:0000256" key="1">
    <source>
        <dbReference type="ARBA" id="ARBA00003294"/>
    </source>
</evidence>
<sequence>MQLPRIFTAMITPFNDAGQVDYDEAGRLANWLVEHGSGGLILSGTTGESPALTDRERMNLLRAVREQVGDDVPLWMGTGTNNTVHSRELSWEAAENGADGVLLVCPYYNKPPQEGLIRHFVEIATGLPVPVMLYNIPGRTGVNLLPATVRTITQECDNVVAIKEAAGSLPQMQELINLVSPQIRVYSGDDAMYFTALTLGAYGVVSVASHLVGDELVTMTESLLQGNLEQARQINTTLMPIFHELFRYTNPISVKWAMNYLGFHAGDVRLPLVTPRHEQAFEMLRQLIDQLVPERMWPRAS</sequence>
<feature type="site" description="Part of a proton relay during catalysis" evidence="12">
    <location>
        <position position="45"/>
    </location>
</feature>
<dbReference type="EMBL" id="FWWY01000001">
    <property type="protein sequence ID" value="SMC02277.1"/>
    <property type="molecule type" value="Genomic_DNA"/>
</dbReference>
<evidence type="ECO:0000256" key="2">
    <source>
        <dbReference type="ARBA" id="ARBA00005120"/>
    </source>
</evidence>
<dbReference type="GO" id="GO:0008840">
    <property type="term" value="F:4-hydroxy-tetrahydrodipicolinate synthase activity"/>
    <property type="evidence" value="ECO:0007669"/>
    <property type="project" value="UniProtKB-UniRule"/>
</dbReference>
<evidence type="ECO:0000256" key="11">
    <source>
        <dbReference type="ARBA" id="ARBA00047836"/>
    </source>
</evidence>
<comment type="pathway">
    <text evidence="2 12">Amino-acid biosynthesis; L-lysine biosynthesis via DAP pathway; (S)-tetrahydrodipicolinate from L-aspartate: step 3/4.</text>
</comment>
<evidence type="ECO:0000256" key="14">
    <source>
        <dbReference type="PIRSR" id="PIRSR001365-1"/>
    </source>
</evidence>
<dbReference type="PRINTS" id="PR00146">
    <property type="entry name" value="DHPICSNTHASE"/>
</dbReference>
<dbReference type="GO" id="GO:0005829">
    <property type="term" value="C:cytosol"/>
    <property type="evidence" value="ECO:0007669"/>
    <property type="project" value="TreeGrafter"/>
</dbReference>
<dbReference type="UniPathway" id="UPA00034">
    <property type="reaction ID" value="UER00017"/>
</dbReference>
<comment type="subcellular location">
    <subcellularLocation>
        <location evidence="12">Cytoplasm</location>
    </subcellularLocation>
</comment>
<dbReference type="PIRSF" id="PIRSF001365">
    <property type="entry name" value="DHDPS"/>
    <property type="match status" value="1"/>
</dbReference>
<feature type="active site" description="Schiff-base intermediate with substrate" evidence="12 14">
    <location>
        <position position="163"/>
    </location>
</feature>
<dbReference type="PANTHER" id="PTHR12128">
    <property type="entry name" value="DIHYDRODIPICOLINATE SYNTHASE"/>
    <property type="match status" value="1"/>
</dbReference>
<dbReference type="Gene3D" id="3.20.20.70">
    <property type="entry name" value="Aldolase class I"/>
    <property type="match status" value="1"/>
</dbReference>
<evidence type="ECO:0000256" key="8">
    <source>
        <dbReference type="ARBA" id="ARBA00023154"/>
    </source>
</evidence>
<comment type="similarity">
    <text evidence="3 12 13">Belongs to the DapA family.</text>
</comment>
<dbReference type="SUPFAM" id="SSF51569">
    <property type="entry name" value="Aldolase"/>
    <property type="match status" value="1"/>
</dbReference>
<evidence type="ECO:0000313" key="16">
    <source>
        <dbReference type="EMBL" id="SMC02277.1"/>
    </source>
</evidence>
<evidence type="ECO:0000256" key="15">
    <source>
        <dbReference type="PIRSR" id="PIRSR001365-2"/>
    </source>
</evidence>
<evidence type="ECO:0000256" key="12">
    <source>
        <dbReference type="HAMAP-Rule" id="MF_00418"/>
    </source>
</evidence>
<comment type="subunit">
    <text evidence="12">Homotetramer; dimer of dimers.</text>
</comment>